<accession>A0ABQ9V3R4</accession>
<reference evidence="1 2" key="1">
    <citation type="submission" date="2023-05" db="EMBL/GenBank/DDBJ databases">
        <title>B98-5 Cell Line De Novo Hybrid Assembly: An Optical Mapping Approach.</title>
        <authorList>
            <person name="Kananen K."/>
            <person name="Auerbach J.A."/>
            <person name="Kautto E."/>
            <person name="Blachly J.S."/>
        </authorList>
    </citation>
    <scope>NUCLEOTIDE SEQUENCE [LARGE SCALE GENOMIC DNA]</scope>
    <source>
        <strain evidence="1">B95-8</strain>
        <tissue evidence="1">Cell line</tissue>
    </source>
</reference>
<comment type="caution">
    <text evidence="1">The sequence shown here is derived from an EMBL/GenBank/DDBJ whole genome shotgun (WGS) entry which is preliminary data.</text>
</comment>
<dbReference type="Proteomes" id="UP001266305">
    <property type="component" value="Unassembled WGS sequence"/>
</dbReference>
<feature type="non-terminal residue" evidence="1">
    <location>
        <position position="1"/>
    </location>
</feature>
<gene>
    <name evidence="1" type="ORF">P7K49_017728</name>
</gene>
<name>A0ABQ9V3R4_SAGOE</name>
<feature type="non-terminal residue" evidence="1">
    <location>
        <position position="71"/>
    </location>
</feature>
<dbReference type="EMBL" id="JASSZA010000008">
    <property type="protein sequence ID" value="KAK2103872.1"/>
    <property type="molecule type" value="Genomic_DNA"/>
</dbReference>
<protein>
    <submittedName>
        <fullName evidence="1">Uncharacterized protein</fullName>
    </submittedName>
</protein>
<evidence type="ECO:0000313" key="1">
    <source>
        <dbReference type="EMBL" id="KAK2103872.1"/>
    </source>
</evidence>
<evidence type="ECO:0000313" key="2">
    <source>
        <dbReference type="Proteomes" id="UP001266305"/>
    </source>
</evidence>
<proteinExistence type="predicted"/>
<keyword evidence="2" id="KW-1185">Reference proteome</keyword>
<organism evidence="1 2">
    <name type="scientific">Saguinus oedipus</name>
    <name type="common">Cotton-top tamarin</name>
    <name type="synonym">Oedipomidas oedipus</name>
    <dbReference type="NCBI Taxonomy" id="9490"/>
    <lineage>
        <taxon>Eukaryota</taxon>
        <taxon>Metazoa</taxon>
        <taxon>Chordata</taxon>
        <taxon>Craniata</taxon>
        <taxon>Vertebrata</taxon>
        <taxon>Euteleostomi</taxon>
        <taxon>Mammalia</taxon>
        <taxon>Eutheria</taxon>
        <taxon>Euarchontoglires</taxon>
        <taxon>Primates</taxon>
        <taxon>Haplorrhini</taxon>
        <taxon>Platyrrhini</taxon>
        <taxon>Cebidae</taxon>
        <taxon>Callitrichinae</taxon>
        <taxon>Saguinus</taxon>
    </lineage>
</organism>
<sequence length="71" mass="7944">VCMLGNRTLSSRHIDVCSKTKEINNMTVPSKLWRFFCNSSQFFNATCDEYFVHNNVTSIQGIPGLASGIIT</sequence>